<dbReference type="GO" id="GO:0009744">
    <property type="term" value="P:response to sucrose"/>
    <property type="evidence" value="ECO:0007669"/>
    <property type="project" value="EnsemblPlants"/>
</dbReference>
<dbReference type="GO" id="GO:0005759">
    <property type="term" value="C:mitochondrial matrix"/>
    <property type="evidence" value="ECO:0007669"/>
    <property type="project" value="UniProtKB-SubCell"/>
</dbReference>
<keyword evidence="5 10" id="KW-0450">Lipoyl</keyword>
<keyword evidence="16" id="KW-1185">Reference proteome</keyword>
<dbReference type="EnsemblPlants" id="Pp3c7_200V3.2">
    <property type="protein sequence ID" value="Pp3c7_200V3.2"/>
    <property type="gene ID" value="Pp3c7_200"/>
</dbReference>
<comment type="catalytic activity">
    <reaction evidence="9">
        <text>N(6)-[(R)-dihydrolipoyl]-L-lysyl-[protein] + 2-methylpropanoyl-CoA = N(6)-[(R)-S(8)-2-methylpropanoyldihydrolipoyl]-L-lysyl-[protein] + CoA</text>
        <dbReference type="Rhea" id="RHEA:18865"/>
        <dbReference type="Rhea" id="RHEA-COMP:10475"/>
        <dbReference type="Rhea" id="RHEA-COMP:10497"/>
        <dbReference type="ChEBI" id="CHEBI:57287"/>
        <dbReference type="ChEBI" id="CHEBI:57338"/>
        <dbReference type="ChEBI" id="CHEBI:83100"/>
        <dbReference type="ChEBI" id="CHEBI:83142"/>
        <dbReference type="EC" id="2.3.1.168"/>
    </reaction>
    <physiologicalReaction direction="left-to-right" evidence="9">
        <dbReference type="Rhea" id="RHEA:18866"/>
    </physiologicalReaction>
</comment>
<evidence type="ECO:0000256" key="3">
    <source>
        <dbReference type="ARBA" id="ARBA00007317"/>
    </source>
</evidence>
<keyword evidence="6" id="KW-0809">Transit peptide</keyword>
<organism evidence="14">
    <name type="scientific">Physcomitrium patens</name>
    <name type="common">Spreading-leaved earth moss</name>
    <name type="synonym">Physcomitrella patens</name>
    <dbReference type="NCBI Taxonomy" id="3218"/>
    <lineage>
        <taxon>Eukaryota</taxon>
        <taxon>Viridiplantae</taxon>
        <taxon>Streptophyta</taxon>
        <taxon>Embryophyta</taxon>
        <taxon>Bryophyta</taxon>
        <taxon>Bryophytina</taxon>
        <taxon>Bryopsida</taxon>
        <taxon>Funariidae</taxon>
        <taxon>Funariales</taxon>
        <taxon>Funariaceae</taxon>
        <taxon>Physcomitrium</taxon>
    </lineage>
</organism>
<comment type="subcellular location">
    <subcellularLocation>
        <location evidence="2">Mitochondrion matrix</location>
    </subcellularLocation>
</comment>
<evidence type="ECO:0000259" key="12">
    <source>
        <dbReference type="PROSITE" id="PS50968"/>
    </source>
</evidence>
<dbReference type="Gramene" id="Pp3c7_200V3.2">
    <property type="protein sequence ID" value="Pp3c7_200V3.2"/>
    <property type="gene ID" value="Pp3c7_200"/>
</dbReference>
<dbReference type="GO" id="GO:0009646">
    <property type="term" value="P:response to absence of light"/>
    <property type="evidence" value="ECO:0007669"/>
    <property type="project" value="EnsemblPlants"/>
</dbReference>
<evidence type="ECO:0000256" key="5">
    <source>
        <dbReference type="ARBA" id="ARBA00022823"/>
    </source>
</evidence>
<dbReference type="Pfam" id="PF00198">
    <property type="entry name" value="2-oxoacid_dh"/>
    <property type="match status" value="1"/>
</dbReference>
<evidence type="ECO:0000256" key="10">
    <source>
        <dbReference type="RuleBase" id="RU003423"/>
    </source>
</evidence>
<dbReference type="FunFam" id="4.10.320.10:FF:000002">
    <property type="entry name" value="Dihydrolipoamide acetyltransferase component of pyruvate dehydrogenase complex"/>
    <property type="match status" value="1"/>
</dbReference>
<dbReference type="GO" id="GO:0160157">
    <property type="term" value="C:branched-chain alpha-ketoacid dehydrogenase complex"/>
    <property type="evidence" value="ECO:0000318"/>
    <property type="project" value="GO_Central"/>
</dbReference>
<sequence>MRASTARALTSRIARGCQGRGRGGARSGFRVLASKDEEFSPQLQSTKLQMYHSFTRQFSSAQPICGHREALAMANQNSDFPTRTLPSILQKFRGFNSSEVRMPDVEANGGIVEIPLAQTGEGIADCELIRWFVKEGDMVDEFAPVCEVQSDKASVVITSRYKGKVSQILFSPGDIVKVGETLMELMLEGSAAEVGLSKGEPNLSTEIQSIAESKAKSVKSEDGRDHSSVLAVPAVRALAKEHGVDLASIVGTGKDGRIMKHDVLNYVASRENVHDDIQSLNETPLHVKQAPETSEPSVSREYTPVPAEPSRSVFDGADTCIPIRGHRRAMAKAMTAAAAVPHFYYVEEIGVSKLTEMKRALSEGVPLEAGVKLTHLPFLIKSLSMALKKYPLMNSVVDEAVTEINVRASHNIGVAMATSFGLVVPNIKNVQRLSVLEIAAELSRLIHLANTNSLSTEDITGGTITVSNFGAIGGKFGMPILNVPEVAIVAIGRMHQIVRPNETGFDGNEDSERVINVTWGADHRVVDGATVAHFCNEWKLLIEQPERLVLTLQ</sequence>
<dbReference type="GO" id="GO:0043617">
    <property type="term" value="P:cellular response to sucrose starvation"/>
    <property type="evidence" value="ECO:0007669"/>
    <property type="project" value="EnsemblPlants"/>
</dbReference>
<dbReference type="FunFam" id="3.30.559.10:FF:000007">
    <property type="entry name" value="Dihydrolipoamide acetyltransferase component of pyruvate dehydrogenase complex"/>
    <property type="match status" value="1"/>
</dbReference>
<dbReference type="PANTHER" id="PTHR43178:SF14">
    <property type="entry name" value="LIPOAMIDE ACYLTRANSFERASE COMPONENT OF BRANCHED-CHAIN ALPHA-KETO ACID DEHYDROGENASE COMPLEX, MITOCHONDRIAL"/>
    <property type="match status" value="1"/>
</dbReference>
<dbReference type="STRING" id="3218.A0A2K1K9P5"/>
<evidence type="ECO:0000313" key="15">
    <source>
        <dbReference type="EnsemblPlants" id="Pp3c7_200V3.1"/>
    </source>
</evidence>
<feature type="domain" description="Peripheral subunit-binding (PSBD)" evidence="13">
    <location>
        <begin position="230"/>
        <end position="267"/>
    </location>
</feature>
<keyword evidence="7" id="KW-0496">Mitochondrion</keyword>
<dbReference type="SUPFAM" id="SSF47005">
    <property type="entry name" value="Peripheral subunit-binding domain of 2-oxo acid dehydrogenase complex"/>
    <property type="match status" value="1"/>
</dbReference>
<evidence type="ECO:0000256" key="6">
    <source>
        <dbReference type="ARBA" id="ARBA00022946"/>
    </source>
</evidence>
<dbReference type="GO" id="GO:0005829">
    <property type="term" value="C:cytosol"/>
    <property type="evidence" value="ECO:0007669"/>
    <property type="project" value="UniProtKB-ARBA"/>
</dbReference>
<protein>
    <recommendedName>
        <fullName evidence="10">Dihydrolipoamide acetyltransferase component of pyruvate dehydrogenase complex</fullName>
        <ecNumber evidence="10">2.3.1.-</ecNumber>
    </recommendedName>
</protein>
<evidence type="ECO:0000259" key="13">
    <source>
        <dbReference type="PROSITE" id="PS51826"/>
    </source>
</evidence>
<dbReference type="SUPFAM" id="SSF51230">
    <property type="entry name" value="Single hybrid motif"/>
    <property type="match status" value="1"/>
</dbReference>
<reference evidence="14 16" key="2">
    <citation type="journal article" date="2018" name="Plant J.">
        <title>The Physcomitrella patens chromosome-scale assembly reveals moss genome structure and evolution.</title>
        <authorList>
            <person name="Lang D."/>
            <person name="Ullrich K.K."/>
            <person name="Murat F."/>
            <person name="Fuchs J."/>
            <person name="Jenkins J."/>
            <person name="Haas F.B."/>
            <person name="Piednoel M."/>
            <person name="Gundlach H."/>
            <person name="Van Bel M."/>
            <person name="Meyberg R."/>
            <person name="Vives C."/>
            <person name="Morata J."/>
            <person name="Symeonidi A."/>
            <person name="Hiss M."/>
            <person name="Muchero W."/>
            <person name="Kamisugi Y."/>
            <person name="Saleh O."/>
            <person name="Blanc G."/>
            <person name="Decker E.L."/>
            <person name="van Gessel N."/>
            <person name="Grimwood J."/>
            <person name="Hayes R.D."/>
            <person name="Graham S.W."/>
            <person name="Gunter L.E."/>
            <person name="McDaniel S.F."/>
            <person name="Hoernstein S.N.W."/>
            <person name="Larsson A."/>
            <person name="Li F.W."/>
            <person name="Perroud P.F."/>
            <person name="Phillips J."/>
            <person name="Ranjan P."/>
            <person name="Rokshar D.S."/>
            <person name="Rothfels C.J."/>
            <person name="Schneider L."/>
            <person name="Shu S."/>
            <person name="Stevenson D.W."/>
            <person name="Thummler F."/>
            <person name="Tillich M."/>
            <person name="Villarreal Aguilar J.C."/>
            <person name="Widiez T."/>
            <person name="Wong G.K."/>
            <person name="Wymore A."/>
            <person name="Zhang Y."/>
            <person name="Zimmer A.D."/>
            <person name="Quatrano R.S."/>
            <person name="Mayer K.F.X."/>
            <person name="Goodstein D."/>
            <person name="Casacuberta J.M."/>
            <person name="Vandepoele K."/>
            <person name="Reski R."/>
            <person name="Cuming A.C."/>
            <person name="Tuskan G.A."/>
            <person name="Maumus F."/>
            <person name="Salse J."/>
            <person name="Schmutz J."/>
            <person name="Rensing S.A."/>
        </authorList>
    </citation>
    <scope>NUCLEOTIDE SEQUENCE [LARGE SCALE GENOMIC DNA]</scope>
    <source>
        <strain evidence="15 16">cv. Gransden 2004</strain>
    </source>
</reference>
<evidence type="ECO:0000256" key="1">
    <source>
        <dbReference type="ARBA" id="ARBA00001938"/>
    </source>
</evidence>
<dbReference type="PaxDb" id="3218-PP1S130_277V6.1"/>
<dbReference type="EMBL" id="ABEU02000007">
    <property type="protein sequence ID" value="PNR50500.1"/>
    <property type="molecule type" value="Genomic_DNA"/>
</dbReference>
<dbReference type="Pfam" id="PF00364">
    <property type="entry name" value="Biotin_lipoyl"/>
    <property type="match status" value="1"/>
</dbReference>
<dbReference type="Pfam" id="PF02817">
    <property type="entry name" value="E3_binding"/>
    <property type="match status" value="1"/>
</dbReference>
<dbReference type="Proteomes" id="UP000006727">
    <property type="component" value="Chromosome 7"/>
</dbReference>
<dbReference type="GO" id="GO:0043754">
    <property type="term" value="F:dihydrolipoamide branched chain acyltransferase activity"/>
    <property type="evidence" value="ECO:0007669"/>
    <property type="project" value="UniProtKB-EC"/>
</dbReference>
<comment type="similarity">
    <text evidence="3 10">Belongs to the 2-oxoacid dehydrogenase family.</text>
</comment>
<dbReference type="InterPro" id="IPR036625">
    <property type="entry name" value="E3-bd_dom_sf"/>
</dbReference>
<dbReference type="InterPro" id="IPR000089">
    <property type="entry name" value="Biotin_lipoyl"/>
</dbReference>
<dbReference type="GeneID" id="112284286"/>
<feature type="region of interest" description="Disordered" evidence="11">
    <location>
        <begin position="286"/>
        <end position="309"/>
    </location>
</feature>
<reference evidence="14 16" key="1">
    <citation type="journal article" date="2008" name="Science">
        <title>The Physcomitrella genome reveals evolutionary insights into the conquest of land by plants.</title>
        <authorList>
            <person name="Rensing S."/>
            <person name="Lang D."/>
            <person name="Zimmer A."/>
            <person name="Terry A."/>
            <person name="Salamov A."/>
            <person name="Shapiro H."/>
            <person name="Nishiyama T."/>
            <person name="Perroud P.-F."/>
            <person name="Lindquist E."/>
            <person name="Kamisugi Y."/>
            <person name="Tanahashi T."/>
            <person name="Sakakibara K."/>
            <person name="Fujita T."/>
            <person name="Oishi K."/>
            <person name="Shin-I T."/>
            <person name="Kuroki Y."/>
            <person name="Toyoda A."/>
            <person name="Suzuki Y."/>
            <person name="Hashimoto A."/>
            <person name="Yamaguchi K."/>
            <person name="Sugano A."/>
            <person name="Kohara Y."/>
            <person name="Fujiyama A."/>
            <person name="Anterola A."/>
            <person name="Aoki S."/>
            <person name="Ashton N."/>
            <person name="Barbazuk W.B."/>
            <person name="Barker E."/>
            <person name="Bennetzen J."/>
            <person name="Bezanilla M."/>
            <person name="Blankenship R."/>
            <person name="Cho S.H."/>
            <person name="Dutcher S."/>
            <person name="Estelle M."/>
            <person name="Fawcett J.A."/>
            <person name="Gundlach H."/>
            <person name="Hanada K."/>
            <person name="Heyl A."/>
            <person name="Hicks K.A."/>
            <person name="Hugh J."/>
            <person name="Lohr M."/>
            <person name="Mayer K."/>
            <person name="Melkozernov A."/>
            <person name="Murata T."/>
            <person name="Nelson D."/>
            <person name="Pils B."/>
            <person name="Prigge M."/>
            <person name="Reiss B."/>
            <person name="Renner T."/>
            <person name="Rombauts S."/>
            <person name="Rushton P."/>
            <person name="Sanderfoot A."/>
            <person name="Schween G."/>
            <person name="Shiu S.-H."/>
            <person name="Stueber K."/>
            <person name="Theodoulou F.L."/>
            <person name="Tu H."/>
            <person name="Van de Peer Y."/>
            <person name="Verrier P.J."/>
            <person name="Waters E."/>
            <person name="Wood A."/>
            <person name="Yang L."/>
            <person name="Cove D."/>
            <person name="Cuming A."/>
            <person name="Hasebe M."/>
            <person name="Lucas S."/>
            <person name="Mishler D.B."/>
            <person name="Reski R."/>
            <person name="Grigoriev I."/>
            <person name="Quatrano R.S."/>
            <person name="Boore J.L."/>
        </authorList>
    </citation>
    <scope>NUCLEOTIDE SEQUENCE [LARGE SCALE GENOMIC DNA]</scope>
    <source>
        <strain evidence="15 16">cv. Gransden 2004</strain>
    </source>
</reference>
<dbReference type="SUPFAM" id="SSF52777">
    <property type="entry name" value="CoA-dependent acyltransferases"/>
    <property type="match status" value="1"/>
</dbReference>
<dbReference type="FunFam" id="2.40.50.100:FF:000013">
    <property type="entry name" value="Dihydrolipoamide acetyltransferase component of pyruvate dehydrogenase complex"/>
    <property type="match status" value="1"/>
</dbReference>
<dbReference type="Gene3D" id="2.40.50.100">
    <property type="match status" value="1"/>
</dbReference>
<dbReference type="Gene3D" id="4.10.320.10">
    <property type="entry name" value="E3-binding domain"/>
    <property type="match status" value="1"/>
</dbReference>
<dbReference type="InterPro" id="IPR011053">
    <property type="entry name" value="Single_hybrid_motif"/>
</dbReference>
<feature type="domain" description="Lipoyl-binding" evidence="12">
    <location>
        <begin position="111"/>
        <end position="186"/>
    </location>
</feature>
<evidence type="ECO:0000256" key="4">
    <source>
        <dbReference type="ARBA" id="ARBA00022679"/>
    </source>
</evidence>
<dbReference type="EnsemblPlants" id="Pp3c7_200V3.1">
    <property type="protein sequence ID" value="Pp3c7_200V3.1"/>
    <property type="gene ID" value="Pp3c7_200"/>
</dbReference>
<dbReference type="Gene3D" id="3.30.559.10">
    <property type="entry name" value="Chloramphenicol acetyltransferase-like domain"/>
    <property type="match status" value="1"/>
</dbReference>
<keyword evidence="4 10" id="KW-0808">Transferase</keyword>
<name>A0A2K1K9P5_PHYPA</name>
<comment type="cofactor">
    <cofactor evidence="1 10">
        <name>(R)-lipoate</name>
        <dbReference type="ChEBI" id="CHEBI:83088"/>
    </cofactor>
</comment>
<dbReference type="InterPro" id="IPR023213">
    <property type="entry name" value="CAT-like_dom_sf"/>
</dbReference>
<evidence type="ECO:0000256" key="9">
    <source>
        <dbReference type="ARBA" id="ARBA00051775"/>
    </source>
</evidence>
<evidence type="ECO:0000313" key="14">
    <source>
        <dbReference type="EMBL" id="PNR50500.1"/>
    </source>
</evidence>
<dbReference type="InterPro" id="IPR004167">
    <property type="entry name" value="PSBD"/>
</dbReference>
<dbReference type="PANTHER" id="PTHR43178">
    <property type="entry name" value="DIHYDROLIPOAMIDE ACETYLTRANSFERASE COMPONENT OF PYRUVATE DEHYDROGENASE COMPLEX"/>
    <property type="match status" value="1"/>
</dbReference>
<dbReference type="RefSeq" id="XP_024379741.1">
    <property type="nucleotide sequence ID" value="XM_024523973.2"/>
</dbReference>
<dbReference type="AlphaFoldDB" id="A0A2K1K9P5"/>
<dbReference type="PROSITE" id="PS50968">
    <property type="entry name" value="BIOTINYL_LIPOYL"/>
    <property type="match status" value="1"/>
</dbReference>
<dbReference type="Gramene" id="Pp3c7_200V3.1">
    <property type="protein sequence ID" value="Pp3c7_200V3.1"/>
    <property type="gene ID" value="Pp3c7_200"/>
</dbReference>
<dbReference type="GO" id="GO:0005739">
    <property type="term" value="C:mitochondrion"/>
    <property type="evidence" value="ECO:0000318"/>
    <property type="project" value="GO_Central"/>
</dbReference>
<dbReference type="OMA" id="MPFCIKA"/>
<dbReference type="PROSITE" id="PS51826">
    <property type="entry name" value="PSBD"/>
    <property type="match status" value="1"/>
</dbReference>
<evidence type="ECO:0000256" key="2">
    <source>
        <dbReference type="ARBA" id="ARBA00004305"/>
    </source>
</evidence>
<dbReference type="RefSeq" id="XP_024379740.1">
    <property type="nucleotide sequence ID" value="XM_024523972.2"/>
</dbReference>
<evidence type="ECO:0000256" key="7">
    <source>
        <dbReference type="ARBA" id="ARBA00023128"/>
    </source>
</evidence>
<reference evidence="15" key="3">
    <citation type="submission" date="2020-12" db="UniProtKB">
        <authorList>
            <consortium name="EnsemblPlants"/>
        </authorList>
    </citation>
    <scope>IDENTIFICATION</scope>
</reference>
<evidence type="ECO:0000256" key="11">
    <source>
        <dbReference type="SAM" id="MobiDB-lite"/>
    </source>
</evidence>
<gene>
    <name evidence="15" type="primary">LOC112284286</name>
    <name evidence="14" type="ORF">PHYPA_009686</name>
</gene>
<keyword evidence="8 10" id="KW-0012">Acyltransferase</keyword>
<dbReference type="InterPro" id="IPR003016">
    <property type="entry name" value="2-oxoA_DH_lipoyl-BS"/>
</dbReference>
<dbReference type="EC" id="2.3.1.-" evidence="10"/>
<dbReference type="InterPro" id="IPR001078">
    <property type="entry name" value="2-oxoacid_DH_actylTfrase"/>
</dbReference>
<evidence type="ECO:0000256" key="8">
    <source>
        <dbReference type="ARBA" id="ARBA00023315"/>
    </source>
</evidence>
<dbReference type="OrthoDB" id="15567at2759"/>
<dbReference type="InterPro" id="IPR050743">
    <property type="entry name" value="2-oxoacid_DH_E2_comp"/>
</dbReference>
<dbReference type="PROSITE" id="PS00189">
    <property type="entry name" value="LIPOYL"/>
    <property type="match status" value="1"/>
</dbReference>
<evidence type="ECO:0000313" key="16">
    <source>
        <dbReference type="Proteomes" id="UP000006727"/>
    </source>
</evidence>
<accession>A0A2K1K9P5</accession>
<proteinExistence type="inferred from homology"/>
<dbReference type="CDD" id="cd06849">
    <property type="entry name" value="lipoyl_domain"/>
    <property type="match status" value="1"/>
</dbReference>